<dbReference type="InterPro" id="IPR009040">
    <property type="entry name" value="Ferritin-like_diiron"/>
</dbReference>
<dbReference type="Gene3D" id="1.20.1260.10">
    <property type="match status" value="1"/>
</dbReference>
<comment type="similarity">
    <text evidence="2 11">Belongs to the ferritin family.</text>
</comment>
<evidence type="ECO:0000256" key="3">
    <source>
        <dbReference type="ARBA" id="ARBA00022434"/>
    </source>
</evidence>
<keyword evidence="5 10" id="KW-0479">Metal-binding</keyword>
<evidence type="ECO:0000256" key="4">
    <source>
        <dbReference type="ARBA" id="ARBA00022490"/>
    </source>
</evidence>
<dbReference type="GO" id="GO:0006879">
    <property type="term" value="P:intracellular iron ion homeostasis"/>
    <property type="evidence" value="ECO:0007669"/>
    <property type="project" value="UniProtKB-KW"/>
</dbReference>
<dbReference type="AlphaFoldDB" id="A0A8C5ZA07"/>
<evidence type="ECO:0000256" key="8">
    <source>
        <dbReference type="ARBA" id="ARBA00023329"/>
    </source>
</evidence>
<dbReference type="PANTHER" id="PTHR11431">
    <property type="entry name" value="FERRITIN"/>
    <property type="match status" value="1"/>
</dbReference>
<dbReference type="GeneTree" id="ENSGT00940000153096"/>
<evidence type="ECO:0000313" key="13">
    <source>
        <dbReference type="Ensembl" id="ENSMMMP00000011666.1"/>
    </source>
</evidence>
<keyword evidence="14" id="KW-1185">Reference proteome</keyword>
<keyword evidence="6 10" id="KW-0408">Iron</keyword>
<dbReference type="GO" id="GO:0008198">
    <property type="term" value="F:ferrous iron binding"/>
    <property type="evidence" value="ECO:0007669"/>
    <property type="project" value="TreeGrafter"/>
</dbReference>
<protein>
    <recommendedName>
        <fullName evidence="11">Ferritin</fullName>
    </recommendedName>
</protein>
<dbReference type="SUPFAM" id="SSF47240">
    <property type="entry name" value="Ferritin-like"/>
    <property type="match status" value="1"/>
</dbReference>
<feature type="binding site" evidence="10">
    <location>
        <position position="98"/>
    </location>
    <ligand>
        <name>Fe cation</name>
        <dbReference type="ChEBI" id="CHEBI:24875"/>
        <label>1</label>
    </ligand>
</feature>
<dbReference type="InterPro" id="IPR001519">
    <property type="entry name" value="Ferritin"/>
</dbReference>
<sequence>MSTQGHQVYTHKVQAALDRLISMHLQASYTYLSLGFYFEGNRVALEGGFFFRLAEEKREGAHRLLRQNQVSDRSLCQKLTQDEWHDCLEAMEAALILEKNLNEALLDLHALGLANTDPQLCFFLESHFLDQEVQLIKKMGDHLTNLRRLAGQDAGLGEYFFRKLSEFSTLTSLSTSEGLVQTCLL</sequence>
<accession>A0A8C5ZA07</accession>
<dbReference type="GO" id="GO:0044754">
    <property type="term" value="C:autolysosome"/>
    <property type="evidence" value="ECO:0007669"/>
    <property type="project" value="UniProtKB-SubCell"/>
</dbReference>
<dbReference type="GO" id="GO:0031410">
    <property type="term" value="C:cytoplasmic vesicle"/>
    <property type="evidence" value="ECO:0007669"/>
    <property type="project" value="UniProtKB-KW"/>
</dbReference>
<dbReference type="InterPro" id="IPR012347">
    <property type="entry name" value="Ferritin-like"/>
</dbReference>
<dbReference type="Proteomes" id="UP000694407">
    <property type="component" value="Unplaced"/>
</dbReference>
<dbReference type="FunFam" id="1.20.1260.10:FF:000009">
    <property type="entry name" value="Ferritin light chain"/>
    <property type="match status" value="1"/>
</dbReference>
<reference evidence="13" key="2">
    <citation type="submission" date="2025-09" db="UniProtKB">
        <authorList>
            <consortium name="Ensembl"/>
        </authorList>
    </citation>
    <scope>IDENTIFICATION</scope>
</reference>
<feature type="domain" description="Ferritin-like diiron" evidence="12">
    <location>
        <begin position="7"/>
        <end position="150"/>
    </location>
</feature>
<evidence type="ECO:0000256" key="10">
    <source>
        <dbReference type="PIRSR" id="PIRSR601519-1"/>
    </source>
</evidence>
<evidence type="ECO:0000259" key="12">
    <source>
        <dbReference type="PROSITE" id="PS50905"/>
    </source>
</evidence>
<evidence type="ECO:0000256" key="6">
    <source>
        <dbReference type="ARBA" id="ARBA00023004"/>
    </source>
</evidence>
<keyword evidence="4" id="KW-0963">Cytoplasm</keyword>
<evidence type="ECO:0000256" key="5">
    <source>
        <dbReference type="ARBA" id="ARBA00022723"/>
    </source>
</evidence>
<evidence type="ECO:0000256" key="11">
    <source>
        <dbReference type="RuleBase" id="RU361145"/>
    </source>
</evidence>
<evidence type="ECO:0000256" key="7">
    <source>
        <dbReference type="ARBA" id="ARBA00023228"/>
    </source>
</evidence>
<dbReference type="PROSITE" id="PS50905">
    <property type="entry name" value="FERRITIN_LIKE"/>
    <property type="match status" value="1"/>
</dbReference>
<reference evidence="13" key="1">
    <citation type="submission" date="2025-08" db="UniProtKB">
        <authorList>
            <consortium name="Ensembl"/>
        </authorList>
    </citation>
    <scope>IDENTIFICATION</scope>
</reference>
<dbReference type="GO" id="GO:0008199">
    <property type="term" value="F:ferric iron binding"/>
    <property type="evidence" value="ECO:0007669"/>
    <property type="project" value="InterPro"/>
</dbReference>
<proteinExistence type="inferred from homology"/>
<dbReference type="InterPro" id="IPR009078">
    <property type="entry name" value="Ferritin-like_SF"/>
</dbReference>
<keyword evidence="3 11" id="KW-0409">Iron storage</keyword>
<organism evidence="13 14">
    <name type="scientific">Marmota marmota marmota</name>
    <name type="common">Alpine marmot</name>
    <dbReference type="NCBI Taxonomy" id="9994"/>
    <lineage>
        <taxon>Eukaryota</taxon>
        <taxon>Metazoa</taxon>
        <taxon>Chordata</taxon>
        <taxon>Craniata</taxon>
        <taxon>Vertebrata</taxon>
        <taxon>Euteleostomi</taxon>
        <taxon>Mammalia</taxon>
        <taxon>Eutheria</taxon>
        <taxon>Euarchontoglires</taxon>
        <taxon>Glires</taxon>
        <taxon>Rodentia</taxon>
        <taxon>Sciuromorpha</taxon>
        <taxon>Sciuridae</taxon>
        <taxon>Xerinae</taxon>
        <taxon>Marmotini</taxon>
        <taxon>Marmota</taxon>
    </lineage>
</organism>
<keyword evidence="7" id="KW-0458">Lysosome</keyword>
<dbReference type="PANTHER" id="PTHR11431:SF47">
    <property type="entry name" value="FERRITIN LIGHT CHAIN"/>
    <property type="match status" value="1"/>
</dbReference>
<evidence type="ECO:0000313" key="14">
    <source>
        <dbReference type="Proteomes" id="UP000694407"/>
    </source>
</evidence>
<dbReference type="InterPro" id="IPR008331">
    <property type="entry name" value="Ferritin_DPS_dom"/>
</dbReference>
<name>A0A8C5ZA07_MARMA</name>
<evidence type="ECO:0000256" key="2">
    <source>
        <dbReference type="ARBA" id="ARBA00007513"/>
    </source>
</evidence>
<evidence type="ECO:0000256" key="9">
    <source>
        <dbReference type="ARBA" id="ARBA00044942"/>
    </source>
</evidence>
<dbReference type="Ensembl" id="ENSMMMT00000013325.1">
    <property type="protein sequence ID" value="ENSMMMP00000011666.1"/>
    <property type="gene ID" value="ENSMMMG00000010431.1"/>
</dbReference>
<evidence type="ECO:0000256" key="1">
    <source>
        <dbReference type="ARBA" id="ARBA00004496"/>
    </source>
</evidence>
<dbReference type="Pfam" id="PF00210">
    <property type="entry name" value="Ferritin"/>
    <property type="match status" value="1"/>
</dbReference>
<keyword evidence="8" id="KW-0968">Cytoplasmic vesicle</keyword>
<comment type="subcellular location">
    <subcellularLocation>
        <location evidence="9">Autolysosome</location>
    </subcellularLocation>
    <subcellularLocation>
        <location evidence="1">Cytoplasm</location>
    </subcellularLocation>
</comment>
<comment type="function">
    <text evidence="11">Stores iron in a soluble, non-toxic, readily available form. Important for iron homeostasis. Iron is taken up in the ferrous form and deposited as ferric hydroxides after oxidation.</text>
</comment>
<dbReference type="GO" id="GO:0006826">
    <property type="term" value="P:iron ion transport"/>
    <property type="evidence" value="ECO:0007669"/>
    <property type="project" value="InterPro"/>
</dbReference>